<dbReference type="EMBL" id="JAWDGP010006631">
    <property type="protein sequence ID" value="KAK3737679.1"/>
    <property type="molecule type" value="Genomic_DNA"/>
</dbReference>
<name>A0AAE0Y9T1_9GAST</name>
<organism evidence="1 2">
    <name type="scientific">Elysia crispata</name>
    <name type="common">lettuce slug</name>
    <dbReference type="NCBI Taxonomy" id="231223"/>
    <lineage>
        <taxon>Eukaryota</taxon>
        <taxon>Metazoa</taxon>
        <taxon>Spiralia</taxon>
        <taxon>Lophotrochozoa</taxon>
        <taxon>Mollusca</taxon>
        <taxon>Gastropoda</taxon>
        <taxon>Heterobranchia</taxon>
        <taxon>Euthyneura</taxon>
        <taxon>Panpulmonata</taxon>
        <taxon>Sacoglossa</taxon>
        <taxon>Placobranchoidea</taxon>
        <taxon>Plakobranchidae</taxon>
        <taxon>Elysia</taxon>
    </lineage>
</organism>
<reference evidence="1" key="1">
    <citation type="journal article" date="2023" name="G3 (Bethesda)">
        <title>A reference genome for the long-term kleptoplast-retaining sea slug Elysia crispata morphotype clarki.</title>
        <authorList>
            <person name="Eastman K.E."/>
            <person name="Pendleton A.L."/>
            <person name="Shaikh M.A."/>
            <person name="Suttiyut T."/>
            <person name="Ogas R."/>
            <person name="Tomko P."/>
            <person name="Gavelis G."/>
            <person name="Widhalm J.R."/>
            <person name="Wisecaver J.H."/>
        </authorList>
    </citation>
    <scope>NUCLEOTIDE SEQUENCE</scope>
    <source>
        <strain evidence="1">ECLA1</strain>
    </source>
</reference>
<evidence type="ECO:0000313" key="1">
    <source>
        <dbReference type="EMBL" id="KAK3737679.1"/>
    </source>
</evidence>
<protein>
    <submittedName>
        <fullName evidence="1">Uncharacterized protein</fullName>
    </submittedName>
</protein>
<accession>A0AAE0Y9T1</accession>
<gene>
    <name evidence="1" type="ORF">RRG08_066366</name>
</gene>
<keyword evidence="2" id="KW-1185">Reference proteome</keyword>
<evidence type="ECO:0000313" key="2">
    <source>
        <dbReference type="Proteomes" id="UP001283361"/>
    </source>
</evidence>
<dbReference type="Proteomes" id="UP001283361">
    <property type="component" value="Unassembled WGS sequence"/>
</dbReference>
<sequence length="198" mass="21796">MQHNIAKAATAMATAVEQLHMDSAAGVKTAVSHRLNAVSILGHTHQGLSAFRKEAQRYLLPHEYKAIWDTAIGVSSFLYGDVIRKTLHEAKEDKRLASSLATGCAGLPKRQRPCCTSPDGLQDKIKETCELIWRGQSLRQAASLPSCHDKNSLGGSWRRRLALYCAVSCESRTAQKWLIALQLWSGAEHVTDQTDSTQ</sequence>
<dbReference type="AlphaFoldDB" id="A0AAE0Y9T1"/>
<proteinExistence type="predicted"/>
<comment type="caution">
    <text evidence="1">The sequence shown here is derived from an EMBL/GenBank/DDBJ whole genome shotgun (WGS) entry which is preliminary data.</text>
</comment>